<keyword evidence="5" id="KW-1185">Reference proteome</keyword>
<dbReference type="InterPro" id="IPR001932">
    <property type="entry name" value="PPM-type_phosphatase-like_dom"/>
</dbReference>
<feature type="coiled-coil region" evidence="1">
    <location>
        <begin position="661"/>
        <end position="713"/>
    </location>
</feature>
<gene>
    <name evidence="4" type="ORF">Athai_07800</name>
</gene>
<feature type="region of interest" description="Disordered" evidence="2">
    <location>
        <begin position="68"/>
        <end position="90"/>
    </location>
</feature>
<evidence type="ECO:0000313" key="5">
    <source>
        <dbReference type="Proteomes" id="UP000611640"/>
    </source>
</evidence>
<keyword evidence="1" id="KW-0175">Coiled coil</keyword>
<dbReference type="AlphaFoldDB" id="A0A7R7HUR0"/>
<evidence type="ECO:0000313" key="4">
    <source>
        <dbReference type="EMBL" id="BCJ33277.1"/>
    </source>
</evidence>
<dbReference type="Pfam" id="PF13672">
    <property type="entry name" value="PP2C_2"/>
    <property type="match status" value="1"/>
</dbReference>
<feature type="region of interest" description="Disordered" evidence="2">
    <location>
        <begin position="227"/>
        <end position="317"/>
    </location>
</feature>
<proteinExistence type="predicted"/>
<dbReference type="Gene3D" id="3.60.40.10">
    <property type="entry name" value="PPM-type phosphatase domain"/>
    <property type="match status" value="1"/>
</dbReference>
<dbReference type="CDD" id="cd00143">
    <property type="entry name" value="PP2Cc"/>
    <property type="match status" value="1"/>
</dbReference>
<name>A0A7R7HUR0_9ACTN</name>
<feature type="compositionally biased region" description="Low complexity" evidence="2">
    <location>
        <begin position="262"/>
        <end position="279"/>
    </location>
</feature>
<feature type="region of interest" description="Disordered" evidence="2">
    <location>
        <begin position="1060"/>
        <end position="1097"/>
    </location>
</feature>
<feature type="compositionally biased region" description="Basic and acidic residues" evidence="2">
    <location>
        <begin position="1115"/>
        <end position="1132"/>
    </location>
</feature>
<evidence type="ECO:0000259" key="3">
    <source>
        <dbReference type="PROSITE" id="PS51746"/>
    </source>
</evidence>
<dbReference type="Proteomes" id="UP000611640">
    <property type="component" value="Chromosome"/>
</dbReference>
<feature type="domain" description="PPM-type phosphatase" evidence="3">
    <location>
        <begin position="304"/>
        <end position="541"/>
    </location>
</feature>
<evidence type="ECO:0000256" key="2">
    <source>
        <dbReference type="SAM" id="MobiDB-lite"/>
    </source>
</evidence>
<feature type="compositionally biased region" description="Low complexity" evidence="2">
    <location>
        <begin position="574"/>
        <end position="608"/>
    </location>
</feature>
<accession>A0A7R7HUR0</accession>
<sequence>MSPERRARLDQVLSALDPAVRAARELRADLQLTLQDLNELAELRIRHEAAVDARRAVFDDVARLMNRPESDPERAAAMRRSTEVQRTENDLGRQLRAARAALDAEHARVRQVLADRIAESSRLASDLEARGDDPRLVASAGAARDAEQAYRRLADSYAAAVAEVNAFGSARAAVARAETRLAGAADTPGTRDAYQGARDAAIRRLEQQRPTATEAIDRLWREVGQAEDQQARLERSAPRAGEPVTSAARQAPDPATAPAPDPAASVPAPARPAGAAAVGEPDRVEALPAEAVPGTPGESVDRPDGGFTIAQGGRPNVEDAAYRGERIAVVADGMGGHNAGEVASALTVEAFRALDESGAGTGSPEANVRAMVEHLRAANEAVHQGGLADPDKQGMGTTLTALMVDGNRATLIHVGDSEALLLRDGALHSLARADEVWDPAERRHLLSQAVDGSALTPQVVQFELRPGDRIVLASDGLRPFHPADTDGITPPPKLVADRDIVDVLDRHPDPQQAADQLVQLGLDRVPPGRRGDNVTALVLDLPAARQAPEVVAAPDGPASTGSPRATEPTREPAAEPTPEAAVEPTPEPAQHTGPDATATPRPAADSADGGSGDAGTPRPATGAEPPPRPRPAHVEDPRHVLAGAGEVPAAHRELWNAHRAALDARHDVVELDRQLARAEADRRAGVDGAADRLTELRGRLGEAEQRLREHVEQVSHALGREADDYRHAATLLRNRAGDLRYVGRVDEAHRLEARAQRLHNAEWALRNAQGIHLRANERMDDAREFMREQAVLRAAGVDEGHQDVVDAGVIADQEWHGAADLTERFADKLRTSIDRLDEVRDSEDRTAWLPEVREPSAGAAARPAAEAGGPFDGLLAGHDAHRAAVDEISRTVAATAAAGGELRAADERLTRLEADPDADPAALDAAQRERDEAAVRLADAQVREFVASRSVYAPAERYSRLTAEAVERHRAARTSVEEHAAELRGRADEADAELAALPADHPDRAAHADRVAELRDTADRFDRVAESLRDVEAELAAADAQHQSSLAAGRSAELAAIEHDRQAAAAADPAERERHQSLAEQARERAESERAAAAEADRELRAALDRAADALATARTHEPQPEPEHTAEETREGASPAGSRARTRTAGPESRRPRRSTTRYAACCS</sequence>
<feature type="region of interest" description="Disordered" evidence="2">
    <location>
        <begin position="548"/>
        <end position="635"/>
    </location>
</feature>
<dbReference type="EMBL" id="AP023355">
    <property type="protein sequence ID" value="BCJ33277.1"/>
    <property type="molecule type" value="Genomic_DNA"/>
</dbReference>
<feature type="region of interest" description="Disordered" evidence="2">
    <location>
        <begin position="1113"/>
        <end position="1165"/>
    </location>
</feature>
<dbReference type="RefSeq" id="WP_203960196.1">
    <property type="nucleotide sequence ID" value="NZ_AP023355.1"/>
</dbReference>
<dbReference type="InterPro" id="IPR036457">
    <property type="entry name" value="PPM-type-like_dom_sf"/>
</dbReference>
<dbReference type="KEGG" id="atl:Athai_07800"/>
<evidence type="ECO:0000256" key="1">
    <source>
        <dbReference type="SAM" id="Coils"/>
    </source>
</evidence>
<protein>
    <recommendedName>
        <fullName evidence="3">PPM-type phosphatase domain-containing protein</fullName>
    </recommendedName>
</protein>
<feature type="compositionally biased region" description="Basic and acidic residues" evidence="2">
    <location>
        <begin position="1069"/>
        <end position="1097"/>
    </location>
</feature>
<dbReference type="SMART" id="SM00332">
    <property type="entry name" value="PP2Cc"/>
    <property type="match status" value="1"/>
</dbReference>
<dbReference type="SMART" id="SM00331">
    <property type="entry name" value="PP2C_SIG"/>
    <property type="match status" value="1"/>
</dbReference>
<dbReference type="SUPFAM" id="SSF81606">
    <property type="entry name" value="PP2C-like"/>
    <property type="match status" value="1"/>
</dbReference>
<organism evidence="4 5">
    <name type="scientific">Actinocatenispora thailandica</name>
    <dbReference type="NCBI Taxonomy" id="227318"/>
    <lineage>
        <taxon>Bacteria</taxon>
        <taxon>Bacillati</taxon>
        <taxon>Actinomycetota</taxon>
        <taxon>Actinomycetes</taxon>
        <taxon>Micromonosporales</taxon>
        <taxon>Micromonosporaceae</taxon>
        <taxon>Actinocatenispora</taxon>
    </lineage>
</organism>
<reference evidence="4 5" key="1">
    <citation type="submission" date="2020-08" db="EMBL/GenBank/DDBJ databases">
        <title>Whole genome shotgun sequence of Actinocatenispora thailandica NBRC 105041.</title>
        <authorList>
            <person name="Komaki H."/>
            <person name="Tamura T."/>
        </authorList>
    </citation>
    <scope>NUCLEOTIDE SEQUENCE [LARGE SCALE GENOMIC DNA]</scope>
    <source>
        <strain evidence="4 5">NBRC 105041</strain>
    </source>
</reference>
<dbReference type="PROSITE" id="PS51746">
    <property type="entry name" value="PPM_2"/>
    <property type="match status" value="1"/>
</dbReference>